<gene>
    <name evidence="1" type="ORF">HZU44_05045</name>
</gene>
<organism evidence="1">
    <name type="scientific">Micromonospora carbonacea</name>
    <dbReference type="NCBI Taxonomy" id="47853"/>
    <lineage>
        <taxon>Bacteria</taxon>
        <taxon>Bacillati</taxon>
        <taxon>Actinomycetota</taxon>
        <taxon>Actinomycetes</taxon>
        <taxon>Micromonosporales</taxon>
        <taxon>Micromonosporaceae</taxon>
        <taxon>Micromonospora</taxon>
    </lineage>
</organism>
<dbReference type="AlphaFoldDB" id="A0A7D5YE62"/>
<reference evidence="1" key="1">
    <citation type="submission" date="2020-08" db="EMBL/GenBank/DDBJ databases">
        <title>A bifunctional nitrone conjugated secondary metabolite targeting the ribosome.</title>
        <authorList>
            <person name="Limbrick E.M."/>
            <person name="Graf M."/>
            <person name="Derewacz D.K."/>
            <person name="Nguyen F."/>
            <person name="Spraggins J.M."/>
            <person name="Wieland M."/>
            <person name="Ynigez-Gutierrez A.E."/>
            <person name="Reisman B.J."/>
            <person name="Zinshteyn B."/>
            <person name="McCulloch K."/>
            <person name="Iverson T.M."/>
            <person name="Green R."/>
            <person name="Wilson D.N."/>
            <person name="Bachmann B.O."/>
        </authorList>
    </citation>
    <scope>NUCLEOTIDE SEQUENCE</scope>
    <source>
        <strain evidence="1">Africana</strain>
    </source>
</reference>
<dbReference type="EMBL" id="CP058905">
    <property type="protein sequence ID" value="QLJ99497.1"/>
    <property type="molecule type" value="Genomic_DNA"/>
</dbReference>
<sequence length="290" mass="29745">MYRIGRRLLSAGVLVMLAGVVAVSPAVPAHAVPSMTFVTATSAINSDLGKTQLVHCPPGRRILGGGAYVGGGGREVMVDTMKPVSTPTGDYFQVNASVTTRPDHTGFGGDWFVVAYGICGSAPAGLEYVSASTARSLTSSRSVTVSCPAGKRVIGAGGQIHPAFGFVVLDDIVPSASLTSVRVAAYEAETTWPIPWGVEAFAVCADPIPGLTLVSAASPGDSLDKTVGVTCPTGTRVHGLGASLTAPVGEAAIIALYPAQPLDHVRLEAREDRSGYDGNWTARVHAICAT</sequence>
<proteinExistence type="predicted"/>
<protein>
    <submittedName>
        <fullName evidence="1">Uncharacterized protein</fullName>
    </submittedName>
</protein>
<name>A0A7D5YE62_9ACTN</name>
<evidence type="ECO:0000313" key="1">
    <source>
        <dbReference type="EMBL" id="QLJ99497.1"/>
    </source>
</evidence>
<accession>A0A7D5YE62</accession>